<name>A0A1Y2HEG8_9FUNG</name>
<proteinExistence type="predicted"/>
<evidence type="ECO:0000313" key="1">
    <source>
        <dbReference type="EMBL" id="ORZ32945.1"/>
    </source>
</evidence>
<organism evidence="1 2">
    <name type="scientific">Catenaria anguillulae PL171</name>
    <dbReference type="NCBI Taxonomy" id="765915"/>
    <lineage>
        <taxon>Eukaryota</taxon>
        <taxon>Fungi</taxon>
        <taxon>Fungi incertae sedis</taxon>
        <taxon>Blastocladiomycota</taxon>
        <taxon>Blastocladiomycetes</taxon>
        <taxon>Blastocladiales</taxon>
        <taxon>Catenariaceae</taxon>
        <taxon>Catenaria</taxon>
    </lineage>
</organism>
<dbReference type="Proteomes" id="UP000193411">
    <property type="component" value="Unassembled WGS sequence"/>
</dbReference>
<sequence length="230" mass="24962">MGLLGLAKQAPCNNLDDRQHTTKATAAAGTRNVDVRGNRLGLTVGTHDWRLLLLCRRSVILDFATITFGSCHGSSTRALDATVLDQVASKLVHRHCQAHHHQGTARHSRFLRLDIVTLHSGTNCGCRRATGTRVRGGFGLACNPFARLLVQLVRHGFTVVGRTLNFVGPDLGIGTLALHHPGIVAKVLMRIRVIVLSMHGIKVVGRQLSQPFFLTSQSATLPPDRALDLD</sequence>
<dbReference type="EMBL" id="MCFL01000040">
    <property type="protein sequence ID" value="ORZ32945.1"/>
    <property type="molecule type" value="Genomic_DNA"/>
</dbReference>
<reference evidence="1 2" key="1">
    <citation type="submission" date="2016-07" db="EMBL/GenBank/DDBJ databases">
        <title>Pervasive Adenine N6-methylation of Active Genes in Fungi.</title>
        <authorList>
            <consortium name="DOE Joint Genome Institute"/>
            <person name="Mondo S.J."/>
            <person name="Dannebaum R.O."/>
            <person name="Kuo R.C."/>
            <person name="Labutti K."/>
            <person name="Haridas S."/>
            <person name="Kuo A."/>
            <person name="Salamov A."/>
            <person name="Ahrendt S.R."/>
            <person name="Lipzen A."/>
            <person name="Sullivan W."/>
            <person name="Andreopoulos W.B."/>
            <person name="Clum A."/>
            <person name="Lindquist E."/>
            <person name="Daum C."/>
            <person name="Ramamoorthy G.K."/>
            <person name="Gryganskyi A."/>
            <person name="Culley D."/>
            <person name="Magnuson J.K."/>
            <person name="James T.Y."/>
            <person name="O'Malley M.A."/>
            <person name="Stajich J.E."/>
            <person name="Spatafora J.W."/>
            <person name="Visel A."/>
            <person name="Grigoriev I.V."/>
        </authorList>
    </citation>
    <scope>NUCLEOTIDE SEQUENCE [LARGE SCALE GENOMIC DNA]</scope>
    <source>
        <strain evidence="1 2">PL171</strain>
    </source>
</reference>
<keyword evidence="2" id="KW-1185">Reference proteome</keyword>
<protein>
    <submittedName>
        <fullName evidence="1">Uncharacterized protein</fullName>
    </submittedName>
</protein>
<dbReference type="AlphaFoldDB" id="A0A1Y2HEG8"/>
<evidence type="ECO:0000313" key="2">
    <source>
        <dbReference type="Proteomes" id="UP000193411"/>
    </source>
</evidence>
<accession>A0A1Y2HEG8</accession>
<gene>
    <name evidence="1" type="ORF">BCR44DRAFT_1439182</name>
</gene>
<comment type="caution">
    <text evidence="1">The sequence shown here is derived from an EMBL/GenBank/DDBJ whole genome shotgun (WGS) entry which is preliminary data.</text>
</comment>